<accession>A0A841EDV4</accession>
<name>A0A841EDV4_9BACT</name>
<evidence type="ECO:0000259" key="4">
    <source>
        <dbReference type="Pfam" id="PF16130"/>
    </source>
</evidence>
<protein>
    <submittedName>
        <fullName evidence="5">LruC domain-containing protein</fullName>
    </submittedName>
</protein>
<dbReference type="InterPro" id="IPR025193">
    <property type="entry name" value="DUF4114"/>
</dbReference>
<feature type="chain" id="PRO_5032465147" evidence="2">
    <location>
        <begin position="23"/>
        <end position="678"/>
    </location>
</feature>
<sequence>MKVYYNLLILIGLTTLLSSCFPDENGSVGTPSSTAMENLKVPSAFNFKTSKEITFKIGAFDNTNSPISGVIMSVYSYPNQELLFKGITTSNGTFSLSQKIPTYVTKIAVRPDFIGLPSETIITLNGTTAEIIFGGNNPTASESIDQPVIKSARIGASNAQTYPAIDYLGSWNSDGLPSNLEKDRDPITSSFLQYVNASLPEGKSVPSAHPDFLNNNNRNFLYITEAADVWVTFVHEGAGWKNTLGYYTFNPLNPPKTTADISKMNIVFPNVSYKGAGGALISGDKVKIGQFPAGTGIGFVLLADAFASSKVGKGNYAHFSHDALNVESKASLRRHLIVLNEPTSKRMILAFEDIERESPTCDQDFNDAIFYATSNPIKAIDTNNVPIVDSPKDTDGDGVGDSRDEYPTDPNRAINNYIPGSNTYSTLAYEDLWPSKGDYDMNDLVINYQFQEVLNAKNEVVDLKAKFYVKAVGASFKNGWGFQLPIDPSMIKSVSGHSLTDGAITNSANGTEAGQKYATIIAFDNAFKQMKTSGGGFVNTIKGTPVVAPNDTLRMTINFTSPINKSSLGSAPYNPFLFSTSNRGKEVHLPNMIPTSKADMSLFGKESDSSVPGSGIYYKTANLLPWAIDLHSDFKYPSETIPIVDAYYEFGIWVESGGVLYPDWYVISKNYFNSAKVF</sequence>
<dbReference type="Proteomes" id="UP000524404">
    <property type="component" value="Unassembled WGS sequence"/>
</dbReference>
<dbReference type="Pfam" id="PF16130">
    <property type="entry name" value="DUF4842"/>
    <property type="match status" value="1"/>
</dbReference>
<feature type="region of interest" description="Disordered" evidence="1">
    <location>
        <begin position="382"/>
        <end position="411"/>
    </location>
</feature>
<feature type="compositionally biased region" description="Basic and acidic residues" evidence="1">
    <location>
        <begin position="390"/>
        <end position="406"/>
    </location>
</feature>
<dbReference type="EMBL" id="JACHKT010000001">
    <property type="protein sequence ID" value="MBB6001362.1"/>
    <property type="molecule type" value="Genomic_DNA"/>
</dbReference>
<dbReference type="InterPro" id="IPR031025">
    <property type="entry name" value="LruC_dom"/>
</dbReference>
<dbReference type="NCBIfam" id="TIGR04456">
    <property type="entry name" value="LruC_dom"/>
    <property type="match status" value="1"/>
</dbReference>
<dbReference type="PROSITE" id="PS51257">
    <property type="entry name" value="PROKAR_LIPOPROTEIN"/>
    <property type="match status" value="1"/>
</dbReference>
<dbReference type="AlphaFoldDB" id="A0A841EDV4"/>
<organism evidence="5 6">
    <name type="scientific">Arcicella rosea</name>
    <dbReference type="NCBI Taxonomy" id="502909"/>
    <lineage>
        <taxon>Bacteria</taxon>
        <taxon>Pseudomonadati</taxon>
        <taxon>Bacteroidota</taxon>
        <taxon>Cytophagia</taxon>
        <taxon>Cytophagales</taxon>
        <taxon>Flectobacillaceae</taxon>
        <taxon>Arcicella</taxon>
    </lineage>
</organism>
<dbReference type="RefSeq" id="WP_184128199.1">
    <property type="nucleotide sequence ID" value="NZ_JACHKT010000001.1"/>
</dbReference>
<evidence type="ECO:0000313" key="6">
    <source>
        <dbReference type="Proteomes" id="UP000524404"/>
    </source>
</evidence>
<feature type="signal peptide" evidence="2">
    <location>
        <begin position="1"/>
        <end position="22"/>
    </location>
</feature>
<gene>
    <name evidence="5" type="ORF">HNP25_000001</name>
</gene>
<feature type="domain" description="DUF4114" evidence="3">
    <location>
        <begin position="291"/>
        <end position="375"/>
    </location>
</feature>
<evidence type="ECO:0000259" key="3">
    <source>
        <dbReference type="Pfam" id="PF13448"/>
    </source>
</evidence>
<keyword evidence="6" id="KW-1185">Reference proteome</keyword>
<proteinExistence type="predicted"/>
<evidence type="ECO:0000313" key="5">
    <source>
        <dbReference type="EMBL" id="MBB6001362.1"/>
    </source>
</evidence>
<reference evidence="5 6" key="1">
    <citation type="submission" date="2020-08" db="EMBL/GenBank/DDBJ databases">
        <title>Functional genomics of gut bacteria from endangered species of beetles.</title>
        <authorList>
            <person name="Carlos-Shanley C."/>
        </authorList>
    </citation>
    <scope>NUCLEOTIDE SEQUENCE [LARGE SCALE GENOMIC DNA]</scope>
    <source>
        <strain evidence="5 6">S00070</strain>
    </source>
</reference>
<comment type="caution">
    <text evidence="5">The sequence shown here is derived from an EMBL/GenBank/DDBJ whole genome shotgun (WGS) entry which is preliminary data.</text>
</comment>
<dbReference type="Pfam" id="PF13448">
    <property type="entry name" value="DUF4114"/>
    <property type="match status" value="1"/>
</dbReference>
<evidence type="ECO:0000256" key="1">
    <source>
        <dbReference type="SAM" id="MobiDB-lite"/>
    </source>
</evidence>
<evidence type="ECO:0000256" key="2">
    <source>
        <dbReference type="SAM" id="SignalP"/>
    </source>
</evidence>
<dbReference type="InterPro" id="IPR032295">
    <property type="entry name" value="DUF4842"/>
</dbReference>
<feature type="domain" description="DUF4842" evidence="4">
    <location>
        <begin position="458"/>
        <end position="665"/>
    </location>
</feature>
<keyword evidence="2" id="KW-0732">Signal</keyword>